<dbReference type="RefSeq" id="XP_015174445.1">
    <property type="nucleotide sequence ID" value="XM_015318959.1"/>
</dbReference>
<dbReference type="Gene3D" id="3.40.50.1820">
    <property type="entry name" value="alpha/beta hydrolase"/>
    <property type="match status" value="1"/>
</dbReference>
<keyword evidence="1" id="KW-0732">Signal</keyword>
<dbReference type="InterPro" id="IPR050278">
    <property type="entry name" value="Serine_Prot_S9B/DPPIV"/>
</dbReference>
<evidence type="ECO:0000313" key="5">
    <source>
        <dbReference type="RefSeq" id="XP_015174445.1"/>
    </source>
</evidence>
<evidence type="ECO:0000313" key="4">
    <source>
        <dbReference type="Proteomes" id="UP000694924"/>
    </source>
</evidence>
<proteinExistence type="predicted"/>
<feature type="domain" description="Peptidase S9 prolyl oligopeptidase catalytic" evidence="2">
    <location>
        <begin position="566"/>
        <end position="769"/>
    </location>
</feature>
<evidence type="ECO:0000313" key="6">
    <source>
        <dbReference type="RefSeq" id="XP_015174446.1"/>
    </source>
</evidence>
<organism evidence="4 8">
    <name type="scientific">Polistes dominula</name>
    <name type="common">European paper wasp</name>
    <name type="synonym">Vespa dominula</name>
    <dbReference type="NCBI Taxonomy" id="743375"/>
    <lineage>
        <taxon>Eukaryota</taxon>
        <taxon>Metazoa</taxon>
        <taxon>Ecdysozoa</taxon>
        <taxon>Arthropoda</taxon>
        <taxon>Hexapoda</taxon>
        <taxon>Insecta</taxon>
        <taxon>Pterygota</taxon>
        <taxon>Neoptera</taxon>
        <taxon>Endopterygota</taxon>
        <taxon>Hymenoptera</taxon>
        <taxon>Apocrita</taxon>
        <taxon>Aculeata</taxon>
        <taxon>Vespoidea</taxon>
        <taxon>Vespidae</taxon>
        <taxon>Polistinae</taxon>
        <taxon>Polistini</taxon>
        <taxon>Polistes</taxon>
    </lineage>
</organism>
<dbReference type="InterPro" id="IPR001375">
    <property type="entry name" value="Peptidase_S9_cat"/>
</dbReference>
<dbReference type="Proteomes" id="UP000694924">
    <property type="component" value="Unplaced"/>
</dbReference>
<dbReference type="RefSeq" id="XP_015174446.1">
    <property type="nucleotide sequence ID" value="XM_015318960.1"/>
</dbReference>
<evidence type="ECO:0000259" key="2">
    <source>
        <dbReference type="Pfam" id="PF00326"/>
    </source>
</evidence>
<dbReference type="SUPFAM" id="SSF82171">
    <property type="entry name" value="DPP6 N-terminal domain-like"/>
    <property type="match status" value="1"/>
</dbReference>
<evidence type="ECO:0000313" key="7">
    <source>
        <dbReference type="RefSeq" id="XP_015174447.1"/>
    </source>
</evidence>
<protein>
    <submittedName>
        <fullName evidence="5 6">Venom dipeptidyl peptidase 4</fullName>
    </submittedName>
</protein>
<feature type="signal peptide" evidence="1">
    <location>
        <begin position="1"/>
        <end position="24"/>
    </location>
</feature>
<dbReference type="SUPFAM" id="SSF53474">
    <property type="entry name" value="alpha/beta-Hydrolases"/>
    <property type="match status" value="1"/>
</dbReference>
<dbReference type="PANTHER" id="PTHR11731">
    <property type="entry name" value="PROTEASE FAMILY S9B,C DIPEPTIDYL-PEPTIDASE IV-RELATED"/>
    <property type="match status" value="1"/>
</dbReference>
<feature type="chain" id="PRO_5045022389" evidence="1">
    <location>
        <begin position="25"/>
        <end position="775"/>
    </location>
</feature>
<feature type="domain" description="Dipeptidylpeptidase IV N-terminal" evidence="3">
    <location>
        <begin position="115"/>
        <end position="483"/>
    </location>
</feature>
<dbReference type="RefSeq" id="XP_015174448.1">
    <property type="nucleotide sequence ID" value="XM_015318962.1"/>
</dbReference>
<dbReference type="InterPro" id="IPR002469">
    <property type="entry name" value="Peptidase_S9B_N"/>
</dbReference>
<sequence length="775" mass="88859">MISLRSFVFLNGFIFVLLTGRTVSYVLDKDNLDRVVFRTQDDSNFPKRPFQLEETYTADYLPRNFNGTWTSDTTLIYISETVGEILQFDVVKQQSTVIIDVSIFDDYLVESYLLSPTGRFLLIGYDLQKGFRYSTFMRYVIYDTELGQYDKIGNGMHIALVRWAPLTDDLIYILDNNIYYKRFSKNGFNDVQRVTDDGIAGIIYNGVADWVYEEEVLHGSSAIWFSPDGKRLAYATFDDRKVHEILYLHYGEPGSLGDQYPTEVKIKYPKAGTPNPVVSLTLVDLHDPTLNKINLEAPVDIVGIDNVLTNVQWKDFNTIIATWSNRVQNETEIVWYNVYGETVETLHIEEPEGWVDIKNLFFYNGSTYMRKLQQSGTKAGRFHHVTRYEKVGSTLIQKDLTPGAIEVQDIRAIDHFNGRIYYLASGPGEPSQRNLYSVPADGSKEPTCISCNVITPEGNQCKYADVSFSPFRSYYALVCQGPDPTFIDIFDSNHRKIFSWEHNLMLRLRLTKRELPIVKDLYVHANGYDSKVRLLLPHNFDESKSYPMLVNVYAGPNTAKINDAASYSYQSYMTTNRSVIYAYIDGRGSSNKGSNMLFEIYRNLGTVEVEDQITVTRKLQEMYSWIDSKRTAIWGWSYGGFCTAMVLAKDVDSVFKCGISVAPVSSWIYYDSIYTERFMGLPTPEDNLKGYDGTDVSRRVEGIRGKKFMLIHGTGDDNVHYQQSLALAKSLEESDILFEQITYTDEAHALYGVLPHLYHSMDRFWSECFSWSNTH</sequence>
<gene>
    <name evidence="5 6 7 8" type="primary">LOC107065353</name>
</gene>
<dbReference type="PANTHER" id="PTHR11731:SF154">
    <property type="entry name" value="VENOM DIPEPTIDYL PEPTIDASE 4-LIKE PROTEIN"/>
    <property type="match status" value="1"/>
</dbReference>
<dbReference type="Gene3D" id="2.140.10.30">
    <property type="entry name" value="Dipeptidylpeptidase IV, N-terminal domain"/>
    <property type="match status" value="1"/>
</dbReference>
<keyword evidence="4" id="KW-1185">Reference proteome</keyword>
<evidence type="ECO:0000259" key="3">
    <source>
        <dbReference type="Pfam" id="PF00930"/>
    </source>
</evidence>
<evidence type="ECO:0000313" key="8">
    <source>
        <dbReference type="RefSeq" id="XP_015174448.1"/>
    </source>
</evidence>
<accession>A0ABM1I2L1</accession>
<dbReference type="InterPro" id="IPR029058">
    <property type="entry name" value="AB_hydrolase_fold"/>
</dbReference>
<reference evidence="5 6" key="1">
    <citation type="submission" date="2025-05" db="UniProtKB">
        <authorList>
            <consortium name="RefSeq"/>
        </authorList>
    </citation>
    <scope>IDENTIFICATION</scope>
    <source>
        <tissue evidence="5 6">Whole body</tissue>
    </source>
</reference>
<evidence type="ECO:0000256" key="1">
    <source>
        <dbReference type="SAM" id="SignalP"/>
    </source>
</evidence>
<dbReference type="Pfam" id="PF00326">
    <property type="entry name" value="Peptidase_S9"/>
    <property type="match status" value="1"/>
</dbReference>
<dbReference type="RefSeq" id="XP_015174447.1">
    <property type="nucleotide sequence ID" value="XM_015318961.1"/>
</dbReference>
<dbReference type="Pfam" id="PF00930">
    <property type="entry name" value="DPPIV_N"/>
    <property type="match status" value="1"/>
</dbReference>
<name>A0ABM1I2L1_POLDO</name>
<dbReference type="GeneID" id="107065353"/>